<organism evidence="1 2">
    <name type="scientific">Xenoophorus captivus</name>
    <dbReference type="NCBI Taxonomy" id="1517983"/>
    <lineage>
        <taxon>Eukaryota</taxon>
        <taxon>Metazoa</taxon>
        <taxon>Chordata</taxon>
        <taxon>Craniata</taxon>
        <taxon>Vertebrata</taxon>
        <taxon>Euteleostomi</taxon>
        <taxon>Actinopterygii</taxon>
        <taxon>Neopterygii</taxon>
        <taxon>Teleostei</taxon>
        <taxon>Neoteleostei</taxon>
        <taxon>Acanthomorphata</taxon>
        <taxon>Ovalentaria</taxon>
        <taxon>Atherinomorphae</taxon>
        <taxon>Cyprinodontiformes</taxon>
        <taxon>Goodeidae</taxon>
        <taxon>Xenoophorus</taxon>
    </lineage>
</organism>
<dbReference type="EMBL" id="JAHRIN010013372">
    <property type="protein sequence ID" value="MEQ2196022.1"/>
    <property type="molecule type" value="Genomic_DNA"/>
</dbReference>
<reference evidence="1 2" key="1">
    <citation type="submission" date="2021-06" db="EMBL/GenBank/DDBJ databases">
        <authorList>
            <person name="Palmer J.M."/>
        </authorList>
    </citation>
    <scope>NUCLEOTIDE SEQUENCE [LARGE SCALE GENOMIC DNA]</scope>
    <source>
        <strain evidence="1 2">XC_2019</strain>
        <tissue evidence="1">Muscle</tissue>
    </source>
</reference>
<comment type="caution">
    <text evidence="1">The sequence shown here is derived from an EMBL/GenBank/DDBJ whole genome shotgun (WGS) entry which is preliminary data.</text>
</comment>
<proteinExistence type="predicted"/>
<evidence type="ECO:0000313" key="1">
    <source>
        <dbReference type="EMBL" id="MEQ2196022.1"/>
    </source>
</evidence>
<dbReference type="Proteomes" id="UP001434883">
    <property type="component" value="Unassembled WGS sequence"/>
</dbReference>
<sequence length="106" mass="12444">MMQTLDLEVNMNLQPLVCFSSFLNVRKHMVMYFIIQPPHLQKGRTDTLREPKLLLPKPEILRKSSQKENRMSSDGGNGSTLWRRNLNAISLFRRYLIVNKCQINQI</sequence>
<accession>A0ABV0QJL4</accession>
<evidence type="ECO:0000313" key="2">
    <source>
        <dbReference type="Proteomes" id="UP001434883"/>
    </source>
</evidence>
<gene>
    <name evidence="1" type="ORF">XENOCAPTIV_022324</name>
</gene>
<keyword evidence="2" id="KW-1185">Reference proteome</keyword>
<name>A0ABV0QJL4_9TELE</name>
<protein>
    <submittedName>
        <fullName evidence="1">Uncharacterized protein</fullName>
    </submittedName>
</protein>